<dbReference type="EMBL" id="AP009384">
    <property type="protein sequence ID" value="BAF87095.1"/>
    <property type="molecule type" value="Genomic_DNA"/>
</dbReference>
<reference evidence="3 4" key="5">
    <citation type="journal article" date="2010" name="Appl. Environ. Microbiol.">
        <title>phrR-like gene praR of Azorhizobium caulinodans ORS571 is essential for symbiosis with Sesbania rostrata and is involved in expression of reb genes.</title>
        <authorList>
            <person name="Akiba N."/>
            <person name="Aono T."/>
            <person name="Toyazaki H."/>
            <person name="Sato S."/>
            <person name="Oyaizu H."/>
        </authorList>
    </citation>
    <scope>NUCLEOTIDE SEQUENCE [LARGE SCALE GENOMIC DNA]</scope>
    <source>
        <strain evidence="4">ATCC 43989 / DSM 5975 / JCM 20966 / LMG 6465 / NBRC 14845 / NCIMB 13405 / ORS 571</strain>
    </source>
</reference>
<keyword evidence="1" id="KW-0812">Transmembrane</keyword>
<dbReference type="Pfam" id="PF06863">
    <property type="entry name" value="DUF1254"/>
    <property type="match status" value="1"/>
</dbReference>
<feature type="transmembrane region" description="Helical" evidence="1">
    <location>
        <begin position="33"/>
        <end position="58"/>
    </location>
</feature>
<name>A8HR15_AZOC5</name>
<sequence length="207" mass="22635">MSLRFDGYRRTSRLGLANPWRWRIPARAERPSLLLALAIILVLAGMVHLVSILAMPLLSERNAFRRLAADRPVNEMVALKGTGDVLPMMDPAFVYSVCLYDLSKEPLKLRVPATADYTSVSFYTARGVGFYALSDKAAGKVIELDLMTPAQKAAIPEDEEITAADRLVVVSPSTTGIALVRAFTRDRDMRDMVRGQLNAATCGPAPG</sequence>
<accession>A8HR15</accession>
<evidence type="ECO:0000259" key="2">
    <source>
        <dbReference type="Pfam" id="PF06863"/>
    </source>
</evidence>
<evidence type="ECO:0000313" key="3">
    <source>
        <dbReference type="EMBL" id="BAF87095.1"/>
    </source>
</evidence>
<gene>
    <name evidence="3" type="ordered locus">AZC_1097</name>
</gene>
<dbReference type="eggNOG" id="COG5436">
    <property type="taxonomic scope" value="Bacteria"/>
</dbReference>
<reference evidence="4" key="2">
    <citation type="submission" date="2007-04" db="EMBL/GenBank/DDBJ databases">
        <title>Complete genome sequence of the nitrogen-fixing bacterium Azorhizobium caulinodans ORS571.</title>
        <authorList>
            <person name="Lee K.B."/>
            <person name="Backer P.D."/>
            <person name="Aono T."/>
            <person name="Liu C.T."/>
            <person name="Suzuki S."/>
            <person name="Suzuki T."/>
            <person name="Kaneko T."/>
            <person name="Yamada M."/>
            <person name="Tabata S."/>
            <person name="Kupfer D.M."/>
            <person name="Najar F.Z."/>
            <person name="Wiley G.B."/>
            <person name="Roe B."/>
            <person name="Binnewies T."/>
            <person name="Ussery D."/>
            <person name="Vereecke D."/>
            <person name="Gevers D."/>
            <person name="Holsters M."/>
            <person name="Oyaizu H."/>
        </authorList>
    </citation>
    <scope>NUCLEOTIDE SEQUENCE [LARGE SCALE GENOMIC DNA]</scope>
    <source>
        <strain evidence="4">ATCC 43989 / DSM 5975 / JCM 20966 / LMG 6465 / NBRC 14845 / NCIMB 13405 / ORS 571</strain>
    </source>
</reference>
<dbReference type="STRING" id="438753.AZC_1097"/>
<reference evidence="3 4" key="1">
    <citation type="journal article" date="2007" name="Appl. Environ. Microbiol.">
        <title>Rhizobial factors required for stem nodule maturation and maintenance in Sesbania rostrata-Azorhizobium caulinodans ORS571 symbiosis.</title>
        <authorList>
            <person name="Suzuki S."/>
            <person name="Aono T."/>
            <person name="Lee KB."/>
            <person name="Suzuki T."/>
            <person name="Liu CT."/>
            <person name="Miwa H."/>
            <person name="Wakao S."/>
            <person name="Iki T."/>
            <person name="Oyaizu H."/>
        </authorList>
    </citation>
    <scope>NUCLEOTIDE SEQUENCE [LARGE SCALE GENOMIC DNA]</scope>
    <source>
        <strain evidence="4">ATCC 43989 / DSM 5975 / JCM 20966 / LMG 6465 / NBRC 14845 / NCIMB 13405 / ORS 571</strain>
    </source>
</reference>
<dbReference type="AlphaFoldDB" id="A8HR15"/>
<evidence type="ECO:0000256" key="1">
    <source>
        <dbReference type="SAM" id="Phobius"/>
    </source>
</evidence>
<organism evidence="3 4">
    <name type="scientific">Azorhizobium caulinodans (strain ATCC 43989 / DSM 5975 / JCM 20966 / LMG 6465 / NBRC 14845 / NCIMB 13405 / ORS 571)</name>
    <dbReference type="NCBI Taxonomy" id="438753"/>
    <lineage>
        <taxon>Bacteria</taxon>
        <taxon>Pseudomonadati</taxon>
        <taxon>Pseudomonadota</taxon>
        <taxon>Alphaproteobacteria</taxon>
        <taxon>Hyphomicrobiales</taxon>
        <taxon>Xanthobacteraceae</taxon>
        <taxon>Azorhizobium</taxon>
    </lineage>
</organism>
<proteinExistence type="predicted"/>
<dbReference type="KEGG" id="azc:AZC_1097"/>
<dbReference type="HOGENOM" id="CLU_113999_0_0_5"/>
<evidence type="ECO:0000313" key="4">
    <source>
        <dbReference type="Proteomes" id="UP000000270"/>
    </source>
</evidence>
<dbReference type="InterPro" id="IPR010679">
    <property type="entry name" value="DUF1254"/>
</dbReference>
<dbReference type="Proteomes" id="UP000000270">
    <property type="component" value="Chromosome"/>
</dbReference>
<keyword evidence="1" id="KW-0472">Membrane</keyword>
<reference evidence="3 4" key="3">
    <citation type="journal article" date="2008" name="BMC Genomics">
        <title>The genome of the versatile nitrogen fixer Azorhizobium caulinodans ORS571.</title>
        <authorList>
            <person name="Lee KB."/>
            <person name="Backer P.D."/>
            <person name="Aono T."/>
            <person name="Liu CT."/>
            <person name="Suzuki S."/>
            <person name="Suzuki T."/>
            <person name="Kaneko T."/>
            <person name="Yamada M."/>
            <person name="Tabata S."/>
            <person name="Kupfer D.M."/>
            <person name="Najar F.Z."/>
            <person name="Wiley G.B."/>
            <person name="Roe B."/>
            <person name="Binnewies T.T."/>
            <person name="Ussery D.W."/>
            <person name="D'Haeze W."/>
            <person name="Herder J.D."/>
            <person name="Gevers D."/>
            <person name="Vereecke D."/>
            <person name="Holsters M."/>
            <person name="Oyaizu H."/>
        </authorList>
    </citation>
    <scope>NUCLEOTIDE SEQUENCE [LARGE SCALE GENOMIC DNA]</scope>
    <source>
        <strain evidence="4">ATCC 43989 / DSM 5975 / JCM 20966 / LMG 6465 / NBRC 14845 / NCIMB 13405 / ORS 571</strain>
    </source>
</reference>
<reference evidence="3 4" key="6">
    <citation type="journal article" date="2011" name="Appl. Environ. Microbiol.">
        <title>Involvement of the azorhizobial chromosome partition gene (parA) in the onset of bacteroid differentiation during Sesbania rostrata stem nodule development.</title>
        <authorList>
            <person name="Liu CT."/>
            <person name="Lee KB."/>
            <person name="Wang YS."/>
            <person name="Peng MH."/>
            <person name="Lee KT."/>
            <person name="Suzuki S."/>
            <person name="Suzuki T."/>
            <person name="Oyaizu H."/>
        </authorList>
    </citation>
    <scope>NUCLEOTIDE SEQUENCE [LARGE SCALE GENOMIC DNA]</scope>
    <source>
        <strain evidence="4">ATCC 43989 / DSM 5975 / JCM 20966 / LMG 6465 / NBRC 14845 / NCIMB 13405 / ORS 571</strain>
    </source>
</reference>
<keyword evidence="1" id="KW-1133">Transmembrane helix</keyword>
<protein>
    <submittedName>
        <fullName evidence="3">Putative integral membrane protein</fullName>
    </submittedName>
</protein>
<keyword evidence="4" id="KW-1185">Reference proteome</keyword>
<dbReference type="RefSeq" id="WP_012169628.1">
    <property type="nucleotide sequence ID" value="NC_009937.1"/>
</dbReference>
<feature type="domain" description="DUF1254" evidence="2">
    <location>
        <begin position="93"/>
        <end position="190"/>
    </location>
</feature>
<reference evidence="3 4" key="4">
    <citation type="journal article" date="2009" name="Appl. Environ. Microbiol.">
        <title>Comparative genome-wide transcriptional profiling of Azorhizobium caulinodans ORS571 grown under free-living and symbiotic conditions.</title>
        <authorList>
            <person name="Tsukada S."/>
            <person name="Aono T."/>
            <person name="Akiba N."/>
            <person name="Lee KB."/>
            <person name="Liu CT."/>
            <person name="Toyazaki H."/>
            <person name="Oyaizu H."/>
        </authorList>
    </citation>
    <scope>NUCLEOTIDE SEQUENCE [LARGE SCALE GENOMIC DNA]</scope>
    <source>
        <strain evidence="4">ATCC 43989 / DSM 5975 / JCM 20966 / LMG 6465 / NBRC 14845 / NCIMB 13405 / ORS 571</strain>
    </source>
</reference>